<proteinExistence type="evidence at transcript level"/>
<keyword evidence="6" id="KW-0496">Mitochondrion</keyword>
<protein>
    <submittedName>
        <fullName evidence="6">SecY-independent transporter protein</fullName>
    </submittedName>
</protein>
<dbReference type="InterPro" id="IPR002033">
    <property type="entry name" value="TatC"/>
</dbReference>
<feature type="transmembrane region" description="Helical" evidence="5">
    <location>
        <begin position="16"/>
        <end position="34"/>
    </location>
</feature>
<gene>
    <name evidence="6" type="primary">tatC</name>
</gene>
<evidence type="ECO:0000313" key="6">
    <source>
        <dbReference type="EMBL" id="AEA11204.1"/>
    </source>
</evidence>
<evidence type="ECO:0000256" key="2">
    <source>
        <dbReference type="ARBA" id="ARBA00022692"/>
    </source>
</evidence>
<name>F2YIA6_SELML</name>
<reference evidence="6" key="1">
    <citation type="journal article" date="2011" name="Genome Biol. Evol.">
        <title>Extreme RNA editing in coding islands and abundant microsatellites in repeat sequences of Selaginella moellendorffii mitochondria: the root of frequent plant mtDNA recombination in early tracheophytes.</title>
        <authorList>
            <person name="Hecht J."/>
            <person name="Grewe F."/>
            <person name="Knoop V."/>
        </authorList>
    </citation>
    <scope>NUCLEOTIDE SEQUENCE</scope>
    <source>
        <strain evidence="7">Part 2</strain>
    </source>
</reference>
<geneLocation type="mitochondrion" evidence="6"/>
<keyword evidence="4 5" id="KW-0472">Membrane</keyword>
<feature type="transmembrane region" description="Helical" evidence="5">
    <location>
        <begin position="165"/>
        <end position="189"/>
    </location>
</feature>
<sequence>MGLFAIMKPGAWRMRFFWMLTCAIFCGCTVYWFGEEFLFLLAKPFFTLPEEPLLISTLSTEALRTHVIMALILCLIPSFFVLLYQSWCFLMPTIDEDGREYLTEVAMVIGFGFLVSITLGWLALKVWEFLYFANITSTNLLITNFQPMIFAYLRSTVSLLCTLTLVGQIPGIMLTVPLCFASPFTIWLVRIRFPAPIPGAISALACPPQIGCLLVAAGLIYLLIELTFFIGVIRAVVTSTRTQTPESFCSGSHHGDCWACRL</sequence>
<evidence type="ECO:0000256" key="3">
    <source>
        <dbReference type="ARBA" id="ARBA00022989"/>
    </source>
</evidence>
<feature type="transmembrane region" description="Helical" evidence="5">
    <location>
        <begin position="67"/>
        <end position="90"/>
    </location>
</feature>
<keyword evidence="2 5" id="KW-0812">Transmembrane</keyword>
<keyword evidence="3 5" id="KW-1133">Transmembrane helix</keyword>
<evidence type="ECO:0000256" key="5">
    <source>
        <dbReference type="SAM" id="Phobius"/>
    </source>
</evidence>
<organism evidence="6">
    <name type="scientific">Selaginella moellendorffii</name>
    <name type="common">Spikemoss</name>
    <dbReference type="NCBI Taxonomy" id="88036"/>
    <lineage>
        <taxon>Eukaryota</taxon>
        <taxon>Viridiplantae</taxon>
        <taxon>Streptophyta</taxon>
        <taxon>Embryophyta</taxon>
        <taxon>Tracheophyta</taxon>
        <taxon>Lycopodiopsida</taxon>
        <taxon>Selaginellales</taxon>
        <taxon>Selaginellaceae</taxon>
        <taxon>Selaginella</taxon>
    </lineage>
</organism>
<feature type="transmembrane region" description="Helical" evidence="5">
    <location>
        <begin position="201"/>
        <end position="224"/>
    </location>
</feature>
<dbReference type="EMBL" id="JF338144">
    <property type="protein sequence ID" value="AEA29874.1"/>
    <property type="molecule type" value="Genomic_DNA"/>
</dbReference>
<dbReference type="GO" id="GO:0016020">
    <property type="term" value="C:membrane"/>
    <property type="evidence" value="ECO:0007669"/>
    <property type="project" value="UniProtKB-SubCell"/>
</dbReference>
<evidence type="ECO:0000256" key="1">
    <source>
        <dbReference type="ARBA" id="ARBA00004141"/>
    </source>
</evidence>
<dbReference type="AlphaFoldDB" id="F2YIA6"/>
<evidence type="ECO:0000256" key="4">
    <source>
        <dbReference type="ARBA" id="ARBA00023136"/>
    </source>
</evidence>
<feature type="transmembrane region" description="Helical" evidence="5">
    <location>
        <begin position="129"/>
        <end position="153"/>
    </location>
</feature>
<dbReference type="Pfam" id="PF00902">
    <property type="entry name" value="TatC"/>
    <property type="match status" value="1"/>
</dbReference>
<dbReference type="EMBL" id="JF276250">
    <property type="protein sequence ID" value="AEA11204.1"/>
    <property type="molecule type" value="mRNA"/>
</dbReference>
<comment type="subcellular location">
    <subcellularLocation>
        <location evidence="1">Membrane</location>
        <topology evidence="1">Multi-pass membrane protein</topology>
    </subcellularLocation>
</comment>
<feature type="transmembrane region" description="Helical" evidence="5">
    <location>
        <begin position="102"/>
        <end position="123"/>
    </location>
</feature>
<accession>F2YIA6</accession>
<evidence type="ECO:0000313" key="7">
    <source>
        <dbReference type="EMBL" id="AEA29874.1"/>
    </source>
</evidence>